<evidence type="ECO:0000313" key="5">
    <source>
        <dbReference type="Proteomes" id="UP000182248"/>
    </source>
</evidence>
<dbReference type="Gene3D" id="3.40.50.2300">
    <property type="match status" value="1"/>
</dbReference>
<dbReference type="Pfam" id="PF04397">
    <property type="entry name" value="LytTR"/>
    <property type="match status" value="1"/>
</dbReference>
<evidence type="ECO:0000259" key="2">
    <source>
        <dbReference type="PROSITE" id="PS50110"/>
    </source>
</evidence>
<dbReference type="SUPFAM" id="SSF52172">
    <property type="entry name" value="CheY-like"/>
    <property type="match status" value="1"/>
</dbReference>
<protein>
    <submittedName>
        <fullName evidence="4">Two component transcriptional regulator, LytTR family</fullName>
    </submittedName>
</protein>
<keyword evidence="1" id="KW-0597">Phosphoprotein</keyword>
<reference evidence="4 5" key="1">
    <citation type="submission" date="2016-11" db="EMBL/GenBank/DDBJ databases">
        <authorList>
            <person name="Jaros S."/>
            <person name="Januszkiewicz K."/>
            <person name="Wedrychowicz H."/>
        </authorList>
    </citation>
    <scope>NUCLEOTIDE SEQUENCE [LARGE SCALE GENOMIC DNA]</scope>
    <source>
        <strain evidence="4 5">CGMCC 1.12145</strain>
    </source>
</reference>
<dbReference type="InterPro" id="IPR046947">
    <property type="entry name" value="LytR-like"/>
</dbReference>
<dbReference type="PROSITE" id="PS50110">
    <property type="entry name" value="RESPONSE_REGULATORY"/>
    <property type="match status" value="1"/>
</dbReference>
<dbReference type="SMART" id="SM00850">
    <property type="entry name" value="LytTR"/>
    <property type="match status" value="1"/>
</dbReference>
<dbReference type="SMART" id="SM00448">
    <property type="entry name" value="REC"/>
    <property type="match status" value="1"/>
</dbReference>
<name>A0A1K1RIG2_9FLAO</name>
<proteinExistence type="predicted"/>
<sequence length="265" mass="30871">MIVILGYNCKIMRVVIVEDEDLAAHGLKQRLQDQDILYIGSITRLSTVKEAVDYFREHTPDLVFLDIHLADGNSMTILDAVRISVPVIFTTAYDVYALEAFKHFTVDYLLKPFDTEDLCRALSKYNSIKEKYSEIHHVEALKRHLGKGRENYQRRFLVSHGHRLQPVGDNDITFFYATGKHLFIYTNDGNSYLYNSTVKELIHKLDPDIFFRINRNYIVHTQAIDRVVKHRSQRLELILKHDVPEDGPVFVSKNEVRGFVEWMGK</sequence>
<feature type="modified residue" description="4-aspartylphosphate" evidence="1">
    <location>
        <position position="66"/>
    </location>
</feature>
<dbReference type="Gene3D" id="2.40.50.1020">
    <property type="entry name" value="LytTr DNA-binding domain"/>
    <property type="match status" value="1"/>
</dbReference>
<dbReference type="InterPro" id="IPR007492">
    <property type="entry name" value="LytTR_DNA-bd_dom"/>
</dbReference>
<dbReference type="PANTHER" id="PTHR37299:SF1">
    <property type="entry name" value="STAGE 0 SPORULATION PROTEIN A HOMOLOG"/>
    <property type="match status" value="1"/>
</dbReference>
<organism evidence="4 5">
    <name type="scientific">Sinomicrobium oceani</name>
    <dbReference type="NCBI Taxonomy" id="1150368"/>
    <lineage>
        <taxon>Bacteria</taxon>
        <taxon>Pseudomonadati</taxon>
        <taxon>Bacteroidota</taxon>
        <taxon>Flavobacteriia</taxon>
        <taxon>Flavobacteriales</taxon>
        <taxon>Flavobacteriaceae</taxon>
        <taxon>Sinomicrobium</taxon>
    </lineage>
</organism>
<dbReference type="GO" id="GO:0000156">
    <property type="term" value="F:phosphorelay response regulator activity"/>
    <property type="evidence" value="ECO:0007669"/>
    <property type="project" value="InterPro"/>
</dbReference>
<dbReference type="Pfam" id="PF00072">
    <property type="entry name" value="Response_reg"/>
    <property type="match status" value="1"/>
</dbReference>
<dbReference type="AlphaFoldDB" id="A0A1K1RIG2"/>
<dbReference type="Proteomes" id="UP000182248">
    <property type="component" value="Unassembled WGS sequence"/>
</dbReference>
<evidence type="ECO:0000259" key="3">
    <source>
        <dbReference type="PROSITE" id="PS50930"/>
    </source>
</evidence>
<evidence type="ECO:0000256" key="1">
    <source>
        <dbReference type="PROSITE-ProRule" id="PRU00169"/>
    </source>
</evidence>
<dbReference type="InterPro" id="IPR001789">
    <property type="entry name" value="Sig_transdc_resp-reg_receiver"/>
</dbReference>
<feature type="domain" description="HTH LytTR-type" evidence="3">
    <location>
        <begin position="170"/>
        <end position="265"/>
    </location>
</feature>
<feature type="domain" description="Response regulatory" evidence="2">
    <location>
        <begin position="13"/>
        <end position="126"/>
    </location>
</feature>
<keyword evidence="5" id="KW-1185">Reference proteome</keyword>
<dbReference type="InterPro" id="IPR011006">
    <property type="entry name" value="CheY-like_superfamily"/>
</dbReference>
<dbReference type="EMBL" id="FPJE01000026">
    <property type="protein sequence ID" value="SFW71729.1"/>
    <property type="molecule type" value="Genomic_DNA"/>
</dbReference>
<dbReference type="STRING" id="1150368.SAMN02927921_03592"/>
<dbReference type="PANTHER" id="PTHR37299">
    <property type="entry name" value="TRANSCRIPTIONAL REGULATOR-RELATED"/>
    <property type="match status" value="1"/>
</dbReference>
<accession>A0A1K1RIG2</accession>
<dbReference type="GO" id="GO:0003677">
    <property type="term" value="F:DNA binding"/>
    <property type="evidence" value="ECO:0007669"/>
    <property type="project" value="InterPro"/>
</dbReference>
<evidence type="ECO:0000313" key="4">
    <source>
        <dbReference type="EMBL" id="SFW71729.1"/>
    </source>
</evidence>
<dbReference type="PROSITE" id="PS50930">
    <property type="entry name" value="HTH_LYTTR"/>
    <property type="match status" value="1"/>
</dbReference>
<gene>
    <name evidence="4" type="ORF">SAMN02927921_03592</name>
</gene>